<protein>
    <submittedName>
        <fullName evidence="2">Nucleoside-diphosphate sugar epimerase</fullName>
    </submittedName>
</protein>
<dbReference type="SUPFAM" id="SSF51735">
    <property type="entry name" value="NAD(P)-binding Rossmann-fold domains"/>
    <property type="match status" value="1"/>
</dbReference>
<organism evidence="2 3">
    <name type="scientific">Cystobacter fuscus</name>
    <dbReference type="NCBI Taxonomy" id="43"/>
    <lineage>
        <taxon>Bacteria</taxon>
        <taxon>Pseudomonadati</taxon>
        <taxon>Myxococcota</taxon>
        <taxon>Myxococcia</taxon>
        <taxon>Myxococcales</taxon>
        <taxon>Cystobacterineae</taxon>
        <taxon>Archangiaceae</taxon>
        <taxon>Cystobacter</taxon>
    </lineage>
</organism>
<dbReference type="InterPro" id="IPR051783">
    <property type="entry name" value="NAD(P)-dependent_oxidoreduct"/>
</dbReference>
<dbReference type="PANTHER" id="PTHR48079:SF6">
    <property type="entry name" value="NAD(P)-BINDING DOMAIN-CONTAINING PROTEIN-RELATED"/>
    <property type="match status" value="1"/>
</dbReference>
<dbReference type="GO" id="GO:0004029">
    <property type="term" value="F:aldehyde dehydrogenase (NAD+) activity"/>
    <property type="evidence" value="ECO:0007669"/>
    <property type="project" value="TreeGrafter"/>
</dbReference>
<evidence type="ECO:0000259" key="1">
    <source>
        <dbReference type="Pfam" id="PF01370"/>
    </source>
</evidence>
<dbReference type="PANTHER" id="PTHR48079">
    <property type="entry name" value="PROTEIN YEEZ"/>
    <property type="match status" value="1"/>
</dbReference>
<dbReference type="Proteomes" id="UP000217257">
    <property type="component" value="Chromosome"/>
</dbReference>
<dbReference type="EMBL" id="CP022098">
    <property type="protein sequence ID" value="ATB42086.1"/>
    <property type="molecule type" value="Genomic_DNA"/>
</dbReference>
<dbReference type="RefSeq" id="WP_095989694.1">
    <property type="nucleotide sequence ID" value="NZ_CP022098.1"/>
</dbReference>
<dbReference type="Pfam" id="PF01370">
    <property type="entry name" value="Epimerase"/>
    <property type="match status" value="1"/>
</dbReference>
<evidence type="ECO:0000313" key="2">
    <source>
        <dbReference type="EMBL" id="ATB42086.1"/>
    </source>
</evidence>
<name>A0A250JG09_9BACT</name>
<dbReference type="Gene3D" id="3.40.50.720">
    <property type="entry name" value="NAD(P)-binding Rossmann-like Domain"/>
    <property type="match status" value="1"/>
</dbReference>
<accession>A0A250JG09</accession>
<gene>
    <name evidence="2" type="ORF">CYFUS_007563</name>
</gene>
<dbReference type="GO" id="GO:0005737">
    <property type="term" value="C:cytoplasm"/>
    <property type="evidence" value="ECO:0007669"/>
    <property type="project" value="TreeGrafter"/>
</dbReference>
<dbReference type="AlphaFoldDB" id="A0A250JG09"/>
<dbReference type="KEGG" id="cfus:CYFUS_007563"/>
<dbReference type="InterPro" id="IPR036291">
    <property type="entry name" value="NAD(P)-bd_dom_sf"/>
</dbReference>
<dbReference type="InterPro" id="IPR001509">
    <property type="entry name" value="Epimerase_deHydtase"/>
</dbReference>
<feature type="domain" description="NAD-dependent epimerase/dehydratase" evidence="1">
    <location>
        <begin position="7"/>
        <end position="173"/>
    </location>
</feature>
<evidence type="ECO:0000313" key="3">
    <source>
        <dbReference type="Proteomes" id="UP000217257"/>
    </source>
</evidence>
<reference evidence="2 3" key="1">
    <citation type="submission" date="2017-06" db="EMBL/GenBank/DDBJ databases">
        <title>Sequencing and comparative analysis of myxobacterial genomes.</title>
        <authorList>
            <person name="Rupp O."/>
            <person name="Goesmann A."/>
            <person name="Sogaard-Andersen L."/>
        </authorList>
    </citation>
    <scope>NUCLEOTIDE SEQUENCE [LARGE SCALE GENOMIC DNA]</scope>
    <source>
        <strain evidence="2 3">DSM 52655</strain>
    </source>
</reference>
<sequence length="345" mass="37593">MTKERIALVLGATGGVGGETAAALLAKGWKVRALHRGTQAGGRHARLAGAEWIRGDALRAEDVIQAARGAQLVVHAVNPPGYRDWEKLVLPMLESSLQAARQAGARLVLPGTVYNYGLDAFPVLEEDSPQHPHTRKGQIRVAMERRIEEEAARGTRALIVRAGDFFGPHAGNNWFSQGFVKPGARPRSITHPNAPGVGHAWAYLPDLAATLAALAEREQELPAFARFHFGGHWLEDGAEMSRSILRVLGHPAPSVRRMPWALLRLASPFNTTLRELLEMRYLWQHPARLDNTRLRAFLGQEPHTPLDAAVHHTLQAMGCLPDAAEPTASLSAPNAGPWASTRPAR</sequence>
<proteinExistence type="predicted"/>